<dbReference type="RefSeq" id="WP_221047336.1">
    <property type="nucleotide sequence ID" value="NZ_AP019782.1"/>
</dbReference>
<dbReference type="Proteomes" id="UP000824988">
    <property type="component" value="Chromosome"/>
</dbReference>
<protein>
    <submittedName>
        <fullName evidence="2">BolA family transcriptional regulator</fullName>
    </submittedName>
</protein>
<reference evidence="2" key="1">
    <citation type="submission" date="2019-06" db="EMBL/GenBank/DDBJ databases">
        <title>Complete genome sequence of Methylogaea oryzae strain JCM16910.</title>
        <authorList>
            <person name="Asakawa S."/>
        </authorList>
    </citation>
    <scope>NUCLEOTIDE SEQUENCE</scope>
    <source>
        <strain evidence="2">E10</strain>
    </source>
</reference>
<dbReference type="Pfam" id="PF01722">
    <property type="entry name" value="BolA"/>
    <property type="match status" value="1"/>
</dbReference>
<dbReference type="PANTHER" id="PTHR46229">
    <property type="entry name" value="BOLA TRANSCRIPTION REGULATOR"/>
    <property type="match status" value="1"/>
</dbReference>
<keyword evidence="3" id="KW-1185">Reference proteome</keyword>
<dbReference type="InterPro" id="IPR050961">
    <property type="entry name" value="BolA/IbaG_stress_morph_reg"/>
</dbReference>
<evidence type="ECO:0000313" key="2">
    <source>
        <dbReference type="EMBL" id="BBL72052.1"/>
    </source>
</evidence>
<comment type="similarity">
    <text evidence="1">Belongs to the BolA/IbaG family.</text>
</comment>
<evidence type="ECO:0000313" key="3">
    <source>
        <dbReference type="Proteomes" id="UP000824988"/>
    </source>
</evidence>
<dbReference type="PIRSF" id="PIRSF003113">
    <property type="entry name" value="BolA"/>
    <property type="match status" value="1"/>
</dbReference>
<dbReference type="InterPro" id="IPR002634">
    <property type="entry name" value="BolA"/>
</dbReference>
<proteinExistence type="inferred from homology"/>
<dbReference type="PANTHER" id="PTHR46229:SF2">
    <property type="entry name" value="BOLA-LIKE PROTEIN 1"/>
    <property type="match status" value="1"/>
</dbReference>
<organism evidence="2 3">
    <name type="scientific">Methylogaea oryzae</name>
    <dbReference type="NCBI Taxonomy" id="1295382"/>
    <lineage>
        <taxon>Bacteria</taxon>
        <taxon>Pseudomonadati</taxon>
        <taxon>Pseudomonadota</taxon>
        <taxon>Gammaproteobacteria</taxon>
        <taxon>Methylococcales</taxon>
        <taxon>Methylococcaceae</taxon>
        <taxon>Methylogaea</taxon>
    </lineage>
</organism>
<accession>A0A8D4VQV7</accession>
<gene>
    <name evidence="2" type="primary">yrbA</name>
    <name evidence="2" type="ORF">MoryE10_26580</name>
</gene>
<dbReference type="AlphaFoldDB" id="A0A8D4VQV7"/>
<dbReference type="EMBL" id="AP019782">
    <property type="protein sequence ID" value="BBL72052.1"/>
    <property type="molecule type" value="Genomic_DNA"/>
</dbReference>
<name>A0A8D4VQV7_9GAMM</name>
<evidence type="ECO:0000256" key="1">
    <source>
        <dbReference type="RuleBase" id="RU003860"/>
    </source>
</evidence>
<sequence>MDVADVRNLIEAALPDCRVAVEGEGCNFSCVVVSPGFQALGSLQRQRLVLAALQAPLASGALHAITVKAYTPEEWEPLRSAAAAELVRLQ</sequence>
<dbReference type="KEGG" id="moz:MoryE10_26580"/>